<comment type="caution">
    <text evidence="1">The sequence shown here is derived from an EMBL/GenBank/DDBJ whole genome shotgun (WGS) entry which is preliminary data.</text>
</comment>
<proteinExistence type="predicted"/>
<dbReference type="Proteomes" id="UP000463470">
    <property type="component" value="Unassembled WGS sequence"/>
</dbReference>
<reference evidence="1 2" key="1">
    <citation type="submission" date="2020-01" db="EMBL/GenBank/DDBJ databases">
        <title>Whole-genome sequence of Heliobacterium undosum DSM 13378.</title>
        <authorList>
            <person name="Kyndt J.A."/>
            <person name="Meyer T.E."/>
        </authorList>
    </citation>
    <scope>NUCLEOTIDE SEQUENCE [LARGE SCALE GENOMIC DNA]</scope>
    <source>
        <strain evidence="1 2">DSM 13378</strain>
    </source>
</reference>
<evidence type="ECO:0000313" key="1">
    <source>
        <dbReference type="EMBL" id="MZP29030.1"/>
    </source>
</evidence>
<dbReference type="RefSeq" id="WP_161255638.1">
    <property type="nucleotide sequence ID" value="NZ_WXEY01000003.1"/>
</dbReference>
<organism evidence="1 2">
    <name type="scientific">Heliomicrobium undosum</name>
    <dbReference type="NCBI Taxonomy" id="121734"/>
    <lineage>
        <taxon>Bacteria</taxon>
        <taxon>Bacillati</taxon>
        <taxon>Bacillota</taxon>
        <taxon>Clostridia</taxon>
        <taxon>Eubacteriales</taxon>
        <taxon>Heliobacteriaceae</taxon>
        <taxon>Heliomicrobium</taxon>
    </lineage>
</organism>
<dbReference type="OrthoDB" id="9759894at2"/>
<sequence length="59" mass="6799">MFSLGAFSVKWMLQGARGTPDDQKPAFRDRVITQVLERAKQPDGAYLDRFQRINVSAWK</sequence>
<keyword evidence="2" id="KW-1185">Reference proteome</keyword>
<accession>A0A845L383</accession>
<protein>
    <submittedName>
        <fullName evidence="1">Uncharacterized protein</fullName>
    </submittedName>
</protein>
<dbReference type="EMBL" id="WXEY01000003">
    <property type="protein sequence ID" value="MZP29030.1"/>
    <property type="molecule type" value="Genomic_DNA"/>
</dbReference>
<name>A0A845L383_9FIRM</name>
<gene>
    <name evidence="1" type="ORF">GTO91_04805</name>
</gene>
<dbReference type="AlphaFoldDB" id="A0A845L383"/>
<evidence type="ECO:0000313" key="2">
    <source>
        <dbReference type="Proteomes" id="UP000463470"/>
    </source>
</evidence>